<feature type="domain" description="Disease resistance R13L4/SHOC-2-like LRR" evidence="8">
    <location>
        <begin position="129"/>
        <end position="238"/>
    </location>
</feature>
<name>A0A9N7NAW8_STRHE</name>
<evidence type="ECO:0000256" key="7">
    <source>
        <dbReference type="SAM" id="SignalP"/>
    </source>
</evidence>
<keyword evidence="10" id="KW-1185">Reference proteome</keyword>
<comment type="caution">
    <text evidence="9">The sequence shown here is derived from an EMBL/GenBank/DDBJ whole genome shotgun (WGS) entry which is preliminary data.</text>
</comment>
<dbReference type="GO" id="GO:0016020">
    <property type="term" value="C:membrane"/>
    <property type="evidence" value="ECO:0007669"/>
    <property type="project" value="UniProtKB-SubCell"/>
</dbReference>
<evidence type="ECO:0000256" key="6">
    <source>
        <dbReference type="ARBA" id="ARBA00023180"/>
    </source>
</evidence>
<dbReference type="Proteomes" id="UP001153555">
    <property type="component" value="Unassembled WGS sequence"/>
</dbReference>
<evidence type="ECO:0000256" key="1">
    <source>
        <dbReference type="ARBA" id="ARBA00004370"/>
    </source>
</evidence>
<dbReference type="Pfam" id="PF00560">
    <property type="entry name" value="LRR_1"/>
    <property type="match status" value="3"/>
</dbReference>
<reference evidence="9" key="1">
    <citation type="submission" date="2019-12" db="EMBL/GenBank/DDBJ databases">
        <authorList>
            <person name="Scholes J."/>
        </authorList>
    </citation>
    <scope>NUCLEOTIDE SEQUENCE</scope>
</reference>
<keyword evidence="2" id="KW-0433">Leucine-rich repeat</keyword>
<dbReference type="AlphaFoldDB" id="A0A9N7NAW8"/>
<dbReference type="InterPro" id="IPR001611">
    <property type="entry name" value="Leu-rich_rpt"/>
</dbReference>
<sequence>MNLMTLPLLITSILLLITPPRGFVTASSDLAAVTALRESLGSSISAAWVGTKVCEMPGILCDPDTLRITDIVLRAGEGSGSSLLNSKLHFAGRGWAGLISDSICLLDQLTTLIVTDYWPSISGEIPPCISSLSRLRILDLSGNGITGEIPAGIGKLSQLVVLDLADNQISGCIPPSIVELSSLKLLDISNNGISGEIPSEMGKMSMLSRAMMRGNLLAGSIPKSIGALSRLADLDISMNQISGSIPEEIGSMPVLSVLNLFSNQLTGEIPASLFGNRGLSYVNLSRNSLQGNLPDSFSVDNYFLVLDLSSNKLTGEVPKSIKTTLRCCRFSLLEIVFTRNLLGCRISSHWTSRSSSRASPGAARRRRWLLGAAWTDCWEMAASGLRLTDGDHTQWISGAREGVARLHIFAVVIDDVVRVAVGCCGLRVVVDGVGHGCRGARRRR</sequence>
<evidence type="ECO:0000259" key="8">
    <source>
        <dbReference type="Pfam" id="PF23598"/>
    </source>
</evidence>
<dbReference type="SMART" id="SM00369">
    <property type="entry name" value="LRR_TYP"/>
    <property type="match status" value="3"/>
</dbReference>
<dbReference type="OrthoDB" id="2105857at2759"/>
<dbReference type="PANTHER" id="PTHR48004">
    <property type="entry name" value="OS01G0149700 PROTEIN"/>
    <property type="match status" value="1"/>
</dbReference>
<dbReference type="FunFam" id="3.80.10.10:FF:000041">
    <property type="entry name" value="LRR receptor-like serine/threonine-protein kinase ERECTA"/>
    <property type="match status" value="2"/>
</dbReference>
<dbReference type="SUPFAM" id="SSF52058">
    <property type="entry name" value="L domain-like"/>
    <property type="match status" value="1"/>
</dbReference>
<evidence type="ECO:0000256" key="5">
    <source>
        <dbReference type="ARBA" id="ARBA00023136"/>
    </source>
</evidence>
<evidence type="ECO:0000256" key="4">
    <source>
        <dbReference type="ARBA" id="ARBA00022737"/>
    </source>
</evidence>
<dbReference type="InterPro" id="IPR003591">
    <property type="entry name" value="Leu-rich_rpt_typical-subtyp"/>
</dbReference>
<evidence type="ECO:0000313" key="10">
    <source>
        <dbReference type="Proteomes" id="UP001153555"/>
    </source>
</evidence>
<dbReference type="GO" id="GO:0051707">
    <property type="term" value="P:response to other organism"/>
    <property type="evidence" value="ECO:0007669"/>
    <property type="project" value="UniProtKB-ARBA"/>
</dbReference>
<evidence type="ECO:0000256" key="2">
    <source>
        <dbReference type="ARBA" id="ARBA00022614"/>
    </source>
</evidence>
<dbReference type="PANTHER" id="PTHR48004:SF59">
    <property type="entry name" value="LEUCINE-RICH REPEAT-CONTAINING N-TERMINAL PLANT-TYPE DOMAIN-CONTAINING PROTEIN"/>
    <property type="match status" value="1"/>
</dbReference>
<accession>A0A9N7NAW8</accession>
<proteinExistence type="predicted"/>
<gene>
    <name evidence="9" type="ORF">SHERM_22824</name>
</gene>
<protein>
    <submittedName>
        <fullName evidence="9">DNA-damage-repair/toleration protein DRT100</fullName>
    </submittedName>
</protein>
<dbReference type="InterPro" id="IPR055414">
    <property type="entry name" value="LRR_R13L4/SHOC2-like"/>
</dbReference>
<organism evidence="9 10">
    <name type="scientific">Striga hermonthica</name>
    <name type="common">Purple witchweed</name>
    <name type="synonym">Buchnera hermonthica</name>
    <dbReference type="NCBI Taxonomy" id="68872"/>
    <lineage>
        <taxon>Eukaryota</taxon>
        <taxon>Viridiplantae</taxon>
        <taxon>Streptophyta</taxon>
        <taxon>Embryophyta</taxon>
        <taxon>Tracheophyta</taxon>
        <taxon>Spermatophyta</taxon>
        <taxon>Magnoliopsida</taxon>
        <taxon>eudicotyledons</taxon>
        <taxon>Gunneridae</taxon>
        <taxon>Pentapetalae</taxon>
        <taxon>asterids</taxon>
        <taxon>lamiids</taxon>
        <taxon>Lamiales</taxon>
        <taxon>Orobanchaceae</taxon>
        <taxon>Buchnereae</taxon>
        <taxon>Striga</taxon>
    </lineage>
</organism>
<dbReference type="Gene3D" id="3.80.10.10">
    <property type="entry name" value="Ribonuclease Inhibitor"/>
    <property type="match status" value="2"/>
</dbReference>
<dbReference type="InterPro" id="IPR052941">
    <property type="entry name" value="StomDev_PlantInt_Reg"/>
</dbReference>
<dbReference type="InterPro" id="IPR032675">
    <property type="entry name" value="LRR_dom_sf"/>
</dbReference>
<evidence type="ECO:0000313" key="9">
    <source>
        <dbReference type="EMBL" id="CAA0827129.1"/>
    </source>
</evidence>
<dbReference type="GO" id="GO:0006952">
    <property type="term" value="P:defense response"/>
    <property type="evidence" value="ECO:0007669"/>
    <property type="project" value="UniProtKB-ARBA"/>
</dbReference>
<feature type="signal peptide" evidence="7">
    <location>
        <begin position="1"/>
        <end position="22"/>
    </location>
</feature>
<keyword evidence="6" id="KW-0325">Glycoprotein</keyword>
<keyword evidence="3 7" id="KW-0732">Signal</keyword>
<keyword evidence="4" id="KW-0677">Repeat</keyword>
<dbReference type="EMBL" id="CACSLK010027751">
    <property type="protein sequence ID" value="CAA0827129.1"/>
    <property type="molecule type" value="Genomic_DNA"/>
</dbReference>
<comment type="subcellular location">
    <subcellularLocation>
        <location evidence="1">Membrane</location>
    </subcellularLocation>
</comment>
<dbReference type="Pfam" id="PF23598">
    <property type="entry name" value="LRR_14"/>
    <property type="match status" value="1"/>
</dbReference>
<evidence type="ECO:0000256" key="3">
    <source>
        <dbReference type="ARBA" id="ARBA00022729"/>
    </source>
</evidence>
<keyword evidence="5" id="KW-0472">Membrane</keyword>
<feature type="chain" id="PRO_5040511376" evidence="7">
    <location>
        <begin position="23"/>
        <end position="444"/>
    </location>
</feature>